<protein>
    <recommendedName>
        <fullName evidence="3">FLYWCH-type domain-containing protein</fullName>
    </recommendedName>
</protein>
<keyword evidence="2" id="KW-1185">Reference proteome</keyword>
<evidence type="ECO:0008006" key="3">
    <source>
        <dbReference type="Google" id="ProtNLM"/>
    </source>
</evidence>
<evidence type="ECO:0000313" key="2">
    <source>
        <dbReference type="Proteomes" id="UP000054843"/>
    </source>
</evidence>
<dbReference type="Proteomes" id="UP000054843">
    <property type="component" value="Unassembled WGS sequence"/>
</dbReference>
<dbReference type="AlphaFoldDB" id="A0A0V1M4C8"/>
<gene>
    <name evidence="1" type="ORF">T10_8620</name>
</gene>
<organism evidence="1 2">
    <name type="scientific">Trichinella papuae</name>
    <dbReference type="NCBI Taxonomy" id="268474"/>
    <lineage>
        <taxon>Eukaryota</taxon>
        <taxon>Metazoa</taxon>
        <taxon>Ecdysozoa</taxon>
        <taxon>Nematoda</taxon>
        <taxon>Enoplea</taxon>
        <taxon>Dorylaimia</taxon>
        <taxon>Trichinellida</taxon>
        <taxon>Trichinellidae</taxon>
        <taxon>Trichinella</taxon>
    </lineage>
</organism>
<dbReference type="EMBL" id="JYDO01000257">
    <property type="protein sequence ID" value="KRZ66194.1"/>
    <property type="molecule type" value="Genomic_DNA"/>
</dbReference>
<sequence>MASGYEVDKSLYLNLIPEFDGSHQQVSEKDLACAFVSGLSDNVCQDKQGYDGAISTNLEVTVVLKQRPHMETWPVDKHVAYIMEKKAILKKRCAEETKSIPAIYDEEAAATSTEQSTSDHFPAFQPDRNSVYNLQLKSISFVINRQARTSSNWQKQMLITLTMADDFELRLVKCWACSKDKQGCDGAISTNLEVTVVLMQRPHMETCPVDEHVAYIMEKKAILKKRCAEETKSIPAIYDEEAAAASTEQSTSGHCPAFKRFRNAMTSRGARVQYPPVWTVMHTRRHCSWKLAYGSPPGIRAAINFTERRRAEGTKSIPENYDEEITAPSADPSTSVQFPVFRQVNNVQHLHWLKRCMRRLVNHFDQELPPEFNSWYSGVAFFLSESVCSSFVPTISSSYF</sequence>
<proteinExistence type="predicted"/>
<evidence type="ECO:0000313" key="1">
    <source>
        <dbReference type="EMBL" id="KRZ66194.1"/>
    </source>
</evidence>
<name>A0A0V1M4C8_9BILA</name>
<comment type="caution">
    <text evidence="1">The sequence shown here is derived from an EMBL/GenBank/DDBJ whole genome shotgun (WGS) entry which is preliminary data.</text>
</comment>
<accession>A0A0V1M4C8</accession>
<reference evidence="1 2" key="1">
    <citation type="submission" date="2015-01" db="EMBL/GenBank/DDBJ databases">
        <title>Evolution of Trichinella species and genotypes.</title>
        <authorList>
            <person name="Korhonen P.K."/>
            <person name="Edoardo P."/>
            <person name="Giuseppe L.R."/>
            <person name="Gasser R.B."/>
        </authorList>
    </citation>
    <scope>NUCLEOTIDE SEQUENCE [LARGE SCALE GENOMIC DNA]</scope>
    <source>
        <strain evidence="1">ISS1980</strain>
    </source>
</reference>